<organism evidence="2 3">
    <name type="scientific">Stemphylium lycopersici</name>
    <name type="common">Tomato gray leaf spot disease fungus</name>
    <name type="synonym">Thyrospora lycopersici</name>
    <dbReference type="NCBI Taxonomy" id="183478"/>
    <lineage>
        <taxon>Eukaryota</taxon>
        <taxon>Fungi</taxon>
        <taxon>Dikarya</taxon>
        <taxon>Ascomycota</taxon>
        <taxon>Pezizomycotina</taxon>
        <taxon>Dothideomycetes</taxon>
        <taxon>Pleosporomycetidae</taxon>
        <taxon>Pleosporales</taxon>
        <taxon>Pleosporineae</taxon>
        <taxon>Pleosporaceae</taxon>
        <taxon>Stemphylium</taxon>
    </lineage>
</organism>
<feature type="compositionally biased region" description="Polar residues" evidence="1">
    <location>
        <begin position="152"/>
        <end position="180"/>
    </location>
</feature>
<comment type="caution">
    <text evidence="2">The sequence shown here is derived from an EMBL/GenBank/DDBJ whole genome shotgun (WGS) entry which is preliminary data.</text>
</comment>
<dbReference type="OrthoDB" id="9909311at2759"/>
<feature type="region of interest" description="Disordered" evidence="1">
    <location>
        <begin position="152"/>
        <end position="182"/>
    </location>
</feature>
<protein>
    <submittedName>
        <fullName evidence="2">CenpB-DNA-bind-domain-containing protein</fullName>
    </submittedName>
</protein>
<feature type="region of interest" description="Disordered" evidence="1">
    <location>
        <begin position="68"/>
        <end position="87"/>
    </location>
</feature>
<evidence type="ECO:0000256" key="1">
    <source>
        <dbReference type="SAM" id="MobiDB-lite"/>
    </source>
</evidence>
<evidence type="ECO:0000313" key="3">
    <source>
        <dbReference type="Proteomes" id="UP000249619"/>
    </source>
</evidence>
<proteinExistence type="predicted"/>
<gene>
    <name evidence="2" type="ORF">DDE83_008952</name>
</gene>
<dbReference type="AlphaFoldDB" id="A0A364MRZ2"/>
<dbReference type="Proteomes" id="UP000249619">
    <property type="component" value="Unassembled WGS sequence"/>
</dbReference>
<name>A0A364MRZ2_STELY</name>
<dbReference type="EMBL" id="QGDH01000281">
    <property type="protein sequence ID" value="RAR01250.1"/>
    <property type="molecule type" value="Genomic_DNA"/>
</dbReference>
<sequence>MAEHASQPVDIPCSVLPVCSTADTASVSNTSIGHFNALTHFFNATKDPYRCGPQTTVSKVLRQKEKYLYQDDDSRSPMNGSKGKPSDIEHALSKRAINLQKQGLPPSDVMIQNEVPFFAKTVDNSESHLKANSNSCLKEFRQINRLMAAGSMQSPITEGSEGTSNSPSNKHTTDATSPTLPGSVLSATALLEAKTIEKSTKIKSPNTGETLSHLPSSCSQISTLLPGTFTGVASSNTPSLEEAADAMTTVVEYFQSRGAAFQEESKDLSIMKGLQRKLQLKMA</sequence>
<accession>A0A364MRZ2</accession>
<keyword evidence="3" id="KW-1185">Reference proteome</keyword>
<evidence type="ECO:0000313" key="2">
    <source>
        <dbReference type="EMBL" id="RAR01250.1"/>
    </source>
</evidence>
<reference evidence="3" key="1">
    <citation type="submission" date="2018-05" db="EMBL/GenBank/DDBJ databases">
        <title>Draft genome sequence of Stemphylium lycopersici strain CIDEFI 213.</title>
        <authorList>
            <person name="Medina R."/>
            <person name="Franco M.E.E."/>
            <person name="Lucentini C.G."/>
            <person name="Saparrat M.C.N."/>
            <person name="Balatti P.A."/>
        </authorList>
    </citation>
    <scope>NUCLEOTIDE SEQUENCE [LARGE SCALE GENOMIC DNA]</scope>
    <source>
        <strain evidence="3">CIDEFI 213</strain>
    </source>
</reference>